<dbReference type="InterPro" id="IPR038404">
    <property type="entry name" value="TRAP_DctP_sf"/>
</dbReference>
<dbReference type="GO" id="GO:0055085">
    <property type="term" value="P:transmembrane transport"/>
    <property type="evidence" value="ECO:0007669"/>
    <property type="project" value="InterPro"/>
</dbReference>
<accession>A0A645GK62</accession>
<proteinExistence type="predicted"/>
<organism evidence="2">
    <name type="scientific">bioreactor metagenome</name>
    <dbReference type="NCBI Taxonomy" id="1076179"/>
    <lineage>
        <taxon>unclassified sequences</taxon>
        <taxon>metagenomes</taxon>
        <taxon>ecological metagenomes</taxon>
    </lineage>
</organism>
<sequence>MEKSNGRLKVDIYPSGVLGSDEDLIEQALQGVNVVVLTDASRMSNYVPDMPCMRNMGCMISWRRAC</sequence>
<gene>
    <name evidence="2" type="ORF">SDC9_174718</name>
</gene>
<reference evidence="2" key="1">
    <citation type="submission" date="2019-08" db="EMBL/GenBank/DDBJ databases">
        <authorList>
            <person name="Kucharzyk K."/>
            <person name="Murdoch R.W."/>
            <person name="Higgins S."/>
            <person name="Loffler F."/>
        </authorList>
    </citation>
    <scope>NUCLEOTIDE SEQUENCE</scope>
</reference>
<comment type="caution">
    <text evidence="2">The sequence shown here is derived from an EMBL/GenBank/DDBJ whole genome shotgun (WGS) entry which is preliminary data.</text>
</comment>
<evidence type="ECO:0000313" key="2">
    <source>
        <dbReference type="EMBL" id="MPN27287.1"/>
    </source>
</evidence>
<keyword evidence="1" id="KW-0732">Signal</keyword>
<name>A0A645GK62_9ZZZZ</name>
<dbReference type="Pfam" id="PF03480">
    <property type="entry name" value="DctP"/>
    <property type="match status" value="1"/>
</dbReference>
<protein>
    <submittedName>
        <fullName evidence="2">Uncharacterized protein</fullName>
    </submittedName>
</protein>
<evidence type="ECO:0000256" key="1">
    <source>
        <dbReference type="ARBA" id="ARBA00022729"/>
    </source>
</evidence>
<dbReference type="EMBL" id="VSSQ01077118">
    <property type="protein sequence ID" value="MPN27287.1"/>
    <property type="molecule type" value="Genomic_DNA"/>
</dbReference>
<dbReference type="AlphaFoldDB" id="A0A645GK62"/>
<dbReference type="InterPro" id="IPR018389">
    <property type="entry name" value="DctP_fam"/>
</dbReference>
<dbReference type="Gene3D" id="3.40.190.170">
    <property type="entry name" value="Bacterial extracellular solute-binding protein, family 7"/>
    <property type="match status" value="1"/>
</dbReference>